<organism evidence="3 4">
    <name type="scientific">Umbelopsis vinacea</name>
    <dbReference type="NCBI Taxonomy" id="44442"/>
    <lineage>
        <taxon>Eukaryota</taxon>
        <taxon>Fungi</taxon>
        <taxon>Fungi incertae sedis</taxon>
        <taxon>Mucoromycota</taxon>
        <taxon>Mucoromycotina</taxon>
        <taxon>Umbelopsidomycetes</taxon>
        <taxon>Umbelopsidales</taxon>
        <taxon>Umbelopsidaceae</taxon>
        <taxon>Umbelopsis</taxon>
    </lineage>
</organism>
<feature type="region of interest" description="Disordered" evidence="1">
    <location>
        <begin position="152"/>
        <end position="187"/>
    </location>
</feature>
<sequence length="430" mass="48315">MALHAWMPLTDNSVHESDLVLFPTPPSAVHRPIPGFRGSSAPPVLYRPSKPSTRSTFSYFRSCKVRPASSFAESGPHSQRTWKSDSATHLFVEKYRHTPTSSEHDSMVRTPGRSSVDTITKELSIGQHYQMTFPQLSTNEKKTSPRYSVTIEQASDDEKSYVSFSEAQPSDTEHKSPYSAHPSDEASRPWSFPYFLPRPLKRVLTRHTWTDCVDPESTEEEYSQYSTAPRSTDSHAFRSDSPQQRALAAWRSFSSVTSSAQSSMRIGAGMHRILPTVSSISLSEESCPIVQATRNIISSQRQMIDIDAMEKGYSYNSTRPEDSFWSIQTILFLFGFLVFPCWWIGAFAPSDPEILKAYNVSSTHDLTHYGSTTHPSAIVITPIQLRRVTVKSTMKQNFQQLNRVMTAVSIVVGLLVAGLLIWYKLQQGGK</sequence>
<feature type="transmembrane region" description="Helical" evidence="2">
    <location>
        <begin position="404"/>
        <end position="423"/>
    </location>
</feature>
<evidence type="ECO:0000256" key="2">
    <source>
        <dbReference type="SAM" id="Phobius"/>
    </source>
</evidence>
<name>A0A8H7PE05_9FUNG</name>
<evidence type="ECO:0000313" key="3">
    <source>
        <dbReference type="EMBL" id="KAG2172185.1"/>
    </source>
</evidence>
<accession>A0A8H7PE05</accession>
<comment type="caution">
    <text evidence="3">The sequence shown here is derived from an EMBL/GenBank/DDBJ whole genome shotgun (WGS) entry which is preliminary data.</text>
</comment>
<gene>
    <name evidence="3" type="ORF">INT44_005556</name>
</gene>
<proteinExistence type="predicted"/>
<keyword evidence="4" id="KW-1185">Reference proteome</keyword>
<dbReference type="EMBL" id="JAEPRA010000025">
    <property type="protein sequence ID" value="KAG2172185.1"/>
    <property type="molecule type" value="Genomic_DNA"/>
</dbReference>
<feature type="compositionally biased region" description="Basic and acidic residues" evidence="1">
    <location>
        <begin position="171"/>
        <end position="187"/>
    </location>
</feature>
<keyword evidence="2" id="KW-0472">Membrane</keyword>
<dbReference type="Proteomes" id="UP000612746">
    <property type="component" value="Unassembled WGS sequence"/>
</dbReference>
<evidence type="ECO:0000256" key="1">
    <source>
        <dbReference type="SAM" id="MobiDB-lite"/>
    </source>
</evidence>
<evidence type="ECO:0000313" key="4">
    <source>
        <dbReference type="Proteomes" id="UP000612746"/>
    </source>
</evidence>
<reference evidence="3" key="1">
    <citation type="submission" date="2020-12" db="EMBL/GenBank/DDBJ databases">
        <title>Metabolic potential, ecology and presence of endohyphal bacteria is reflected in genomic diversity of Mucoromycotina.</title>
        <authorList>
            <person name="Muszewska A."/>
            <person name="Okrasinska A."/>
            <person name="Steczkiewicz K."/>
            <person name="Drgas O."/>
            <person name="Orlowska M."/>
            <person name="Perlinska-Lenart U."/>
            <person name="Aleksandrzak-Piekarczyk T."/>
            <person name="Szatraj K."/>
            <person name="Zielenkiewicz U."/>
            <person name="Pilsyk S."/>
            <person name="Malc E."/>
            <person name="Mieczkowski P."/>
            <person name="Kruszewska J.S."/>
            <person name="Biernat P."/>
            <person name="Pawlowska J."/>
        </authorList>
    </citation>
    <scope>NUCLEOTIDE SEQUENCE</scope>
    <source>
        <strain evidence="3">WA0000051536</strain>
    </source>
</reference>
<dbReference type="AlphaFoldDB" id="A0A8H7PE05"/>
<keyword evidence="2" id="KW-0812">Transmembrane</keyword>
<protein>
    <submittedName>
        <fullName evidence="3">Uncharacterized protein</fullName>
    </submittedName>
</protein>
<feature type="region of interest" description="Disordered" evidence="1">
    <location>
        <begin position="215"/>
        <end position="239"/>
    </location>
</feature>
<feature type="transmembrane region" description="Helical" evidence="2">
    <location>
        <begin position="324"/>
        <end position="348"/>
    </location>
</feature>
<dbReference type="OrthoDB" id="2373093at2759"/>
<keyword evidence="2" id="KW-1133">Transmembrane helix</keyword>